<protein>
    <recommendedName>
        <fullName evidence="5">Heavy-metal-associated domain-containing protein</fullName>
    </recommendedName>
</protein>
<reference evidence="3 4" key="1">
    <citation type="submission" date="2016-10" db="EMBL/GenBank/DDBJ databases">
        <authorList>
            <person name="de Groot N.N."/>
        </authorList>
    </citation>
    <scope>NUCLEOTIDE SEQUENCE [LARGE SCALE GENOMIC DNA]</scope>
    <source>
        <strain evidence="1 3">DSM 1041</strain>
        <strain evidence="2 4">DSM 373</strain>
    </source>
</reference>
<dbReference type="STRING" id="170623.SAMN04244579_00250"/>
<dbReference type="Proteomes" id="UP000199250">
    <property type="component" value="Unassembled WGS sequence"/>
</dbReference>
<accession>A0A1H6RDF6</accession>
<dbReference type="EMBL" id="FNYQ01000006">
    <property type="protein sequence ID" value="SEI50567.1"/>
    <property type="molecule type" value="Genomic_DNA"/>
</dbReference>
<dbReference type="InterPro" id="IPR006121">
    <property type="entry name" value="HMA_dom"/>
</dbReference>
<sequence length="112" mass="12711">MPAFDELRDSLVYIRVVHHIQGRIRLKLVAGYESLAGQGRQARQFQSILDRTRGVHGVRVNLLARSCTVEYDPQVIPVAAWDDFLTGVDSPAAAILEQILREIHREILHDEL</sequence>
<dbReference type="AlphaFoldDB" id="A0A1H6RDF6"/>
<organism evidence="2 4">
    <name type="scientific">Azotobacter beijerinckii</name>
    <dbReference type="NCBI Taxonomy" id="170623"/>
    <lineage>
        <taxon>Bacteria</taxon>
        <taxon>Pseudomonadati</taxon>
        <taxon>Pseudomonadota</taxon>
        <taxon>Gammaproteobacteria</taxon>
        <taxon>Pseudomonadales</taxon>
        <taxon>Pseudomonadaceae</taxon>
        <taxon>Azotobacter</taxon>
    </lineage>
</organism>
<evidence type="ECO:0000313" key="3">
    <source>
        <dbReference type="Proteomes" id="UP000199005"/>
    </source>
</evidence>
<name>A0A1H6RDF6_9GAMM</name>
<dbReference type="OrthoDB" id="9131875at2"/>
<gene>
    <name evidence="2" type="ORF">SAMN04244572_00596</name>
    <name evidence="1" type="ORF">SAMN04244579_00250</name>
</gene>
<proteinExistence type="predicted"/>
<dbReference type="Proteomes" id="UP000199005">
    <property type="component" value="Unassembled WGS sequence"/>
</dbReference>
<evidence type="ECO:0000313" key="4">
    <source>
        <dbReference type="Proteomes" id="UP000199250"/>
    </source>
</evidence>
<dbReference type="EMBL" id="FNYO01000002">
    <property type="protein sequence ID" value="SEI40204.1"/>
    <property type="molecule type" value="Genomic_DNA"/>
</dbReference>
<evidence type="ECO:0000313" key="2">
    <source>
        <dbReference type="EMBL" id="SEI50567.1"/>
    </source>
</evidence>
<dbReference type="RefSeq" id="WP_090729792.1">
    <property type="nucleotide sequence ID" value="NZ_FNYO01000002.1"/>
</dbReference>
<evidence type="ECO:0000313" key="1">
    <source>
        <dbReference type="EMBL" id="SEI40204.1"/>
    </source>
</evidence>
<dbReference type="GO" id="GO:0046872">
    <property type="term" value="F:metal ion binding"/>
    <property type="evidence" value="ECO:0007669"/>
    <property type="project" value="InterPro"/>
</dbReference>
<evidence type="ECO:0008006" key="5">
    <source>
        <dbReference type="Google" id="ProtNLM"/>
    </source>
</evidence>
<dbReference type="CDD" id="cd00371">
    <property type="entry name" value="HMA"/>
    <property type="match status" value="1"/>
</dbReference>